<dbReference type="InterPro" id="IPR038607">
    <property type="entry name" value="PhoD-like_sf"/>
</dbReference>
<dbReference type="EMBL" id="WNWM01000002">
    <property type="protein sequence ID" value="MUI13690.1"/>
    <property type="molecule type" value="Genomic_DNA"/>
</dbReference>
<reference evidence="3 4" key="1">
    <citation type="submission" date="2019-11" db="EMBL/GenBank/DDBJ databases">
        <title>Draft Genome Sequences of Six Type Strains of the Genus Massilia.</title>
        <authorList>
            <person name="Miess H."/>
            <person name="Frediansyah A."/>
            <person name="Goeker M."/>
            <person name="Gross H."/>
        </authorList>
    </citation>
    <scope>NUCLEOTIDE SEQUENCE [LARGE SCALE GENOMIC DNA]</scope>
    <source>
        <strain evidence="3 4">DSM 17513</strain>
    </source>
</reference>
<gene>
    <name evidence="3" type="ORF">GJV26_14630</name>
</gene>
<dbReference type="OrthoDB" id="327733at2"/>
<accession>A0A6I3XGN0</accession>
<organism evidence="3 4">
    <name type="scientific">Pseudoduganella dura</name>
    <dbReference type="NCBI Taxonomy" id="321982"/>
    <lineage>
        <taxon>Bacteria</taxon>
        <taxon>Pseudomonadati</taxon>
        <taxon>Pseudomonadota</taxon>
        <taxon>Betaproteobacteria</taxon>
        <taxon>Burkholderiales</taxon>
        <taxon>Oxalobacteraceae</taxon>
        <taxon>Telluria group</taxon>
        <taxon>Pseudoduganella</taxon>
    </lineage>
</organism>
<dbReference type="PANTHER" id="PTHR43606:SF2">
    <property type="entry name" value="ALKALINE PHOSPHATASE FAMILY PROTEIN (AFU_ORTHOLOGUE AFUA_5G03860)"/>
    <property type="match status" value="1"/>
</dbReference>
<evidence type="ECO:0000313" key="4">
    <source>
        <dbReference type="Proteomes" id="UP000431684"/>
    </source>
</evidence>
<dbReference type="InterPro" id="IPR018946">
    <property type="entry name" value="PhoD-like_MPP"/>
</dbReference>
<proteinExistence type="predicted"/>
<dbReference type="PANTHER" id="PTHR43606">
    <property type="entry name" value="PHOSPHATASE, PUTATIVE (AFU_ORTHOLOGUE AFUA_6G08710)-RELATED"/>
    <property type="match status" value="1"/>
</dbReference>
<dbReference type="Gene3D" id="2.60.40.380">
    <property type="entry name" value="Purple acid phosphatase-like, N-terminal"/>
    <property type="match status" value="1"/>
</dbReference>
<dbReference type="RefSeq" id="WP_155709452.1">
    <property type="nucleotide sequence ID" value="NZ_BMWU01000001.1"/>
</dbReference>
<dbReference type="Pfam" id="PF09423">
    <property type="entry name" value="PhoD"/>
    <property type="match status" value="1"/>
</dbReference>
<evidence type="ECO:0000259" key="1">
    <source>
        <dbReference type="Pfam" id="PF09423"/>
    </source>
</evidence>
<protein>
    <submittedName>
        <fullName evidence="3">Alkaline phosphatase</fullName>
    </submittedName>
</protein>
<comment type="caution">
    <text evidence="3">The sequence shown here is derived from an EMBL/GenBank/DDBJ whole genome shotgun (WGS) entry which is preliminary data.</text>
</comment>
<dbReference type="InterPro" id="IPR032093">
    <property type="entry name" value="PhoD_N"/>
</dbReference>
<dbReference type="Proteomes" id="UP000431684">
    <property type="component" value="Unassembled WGS sequence"/>
</dbReference>
<feature type="domain" description="PhoD-like phosphatase metallophosphatase" evidence="1">
    <location>
        <begin position="144"/>
        <end position="530"/>
    </location>
</feature>
<dbReference type="CDD" id="cd07389">
    <property type="entry name" value="MPP_PhoD"/>
    <property type="match status" value="1"/>
</dbReference>
<dbReference type="AlphaFoldDB" id="A0A6I3XGN0"/>
<dbReference type="InterPro" id="IPR052900">
    <property type="entry name" value="Phospholipid_Metab_Enz"/>
</dbReference>
<name>A0A6I3XGN0_9BURK</name>
<evidence type="ECO:0000259" key="2">
    <source>
        <dbReference type="Pfam" id="PF16655"/>
    </source>
</evidence>
<evidence type="ECO:0000313" key="3">
    <source>
        <dbReference type="EMBL" id="MUI13690.1"/>
    </source>
</evidence>
<dbReference type="Pfam" id="PF16655">
    <property type="entry name" value="PhoD_N"/>
    <property type="match status" value="1"/>
</dbReference>
<dbReference type="Gene3D" id="3.60.21.70">
    <property type="entry name" value="PhoD-like phosphatase"/>
    <property type="match status" value="1"/>
</dbReference>
<sequence>MTQSNSRRKFIRNFSLGTVAVSTIPLTACGGDDDPSYESITYAHGVASGDPLSDRVILWTRITAASGAGDLEVGWTVAEDSGFAKTVASGTTRTGAASDFTVKVDATGLAANRAYYYRFRCQGVDSPVGRTKTLPTGAVTQARFAVFSCSNYPAGYFNVYGDAAKFDDIDVGLHLGDYIYEYAAGGYASQTAAALGRVSQPATEIITLTDYRRRYQQYRTDPDLQAVHARIPFITVWDDHELTNDTWREGAENHDPATEGLWAARRQMAIQAYHEWMPIRVPDAAKPDRIYRSFDFGNLLSLHMLDTRVIGRDKQLAYAGYVGADRSFNSAAFTADVSNPARQLMGAEQTTWLQGQMTKSTATWQILGQQVLMARMLLPAPMVLGTVGYPAYFAIAAKVRAGQALTATEQQQLAAAPVPYNLDAWDGYGAARETVLNMARTLNKNLVVLAGDTHNAWVSDLADVNGQAVGVEFGVPSVTSPGFETYFPTFPPATVAGALEQLIGPLQYAETASRGFVVLTVTPTETRAEYRYVSTIQSKTYTASVGKVLRTLPGSANRKIVAG</sequence>
<dbReference type="SUPFAM" id="SSF56300">
    <property type="entry name" value="Metallo-dependent phosphatases"/>
    <property type="match status" value="1"/>
</dbReference>
<feature type="domain" description="Phospholipase D N-terminal" evidence="2">
    <location>
        <begin position="44"/>
        <end position="133"/>
    </location>
</feature>
<dbReference type="InterPro" id="IPR029052">
    <property type="entry name" value="Metallo-depent_PP-like"/>
</dbReference>
<keyword evidence="4" id="KW-1185">Reference proteome</keyword>